<evidence type="ECO:0008006" key="3">
    <source>
        <dbReference type="Google" id="ProtNLM"/>
    </source>
</evidence>
<reference evidence="1 2" key="2">
    <citation type="submission" date="2023-10" db="EMBL/GenBank/DDBJ databases">
        <authorList>
            <person name="Han X.F."/>
        </authorList>
    </citation>
    <scope>NUCLEOTIDE SEQUENCE [LARGE SCALE GENOMIC DNA]</scope>
    <source>
        <strain evidence="1 2">KCTC 39840</strain>
    </source>
</reference>
<comment type="caution">
    <text evidence="1">The sequence shown here is derived from an EMBL/GenBank/DDBJ whole genome shotgun (WGS) entry which is preliminary data.</text>
</comment>
<dbReference type="Proteomes" id="UP001284601">
    <property type="component" value="Unassembled WGS sequence"/>
</dbReference>
<gene>
    <name evidence="1" type="ORF">R7226_00080</name>
</gene>
<sequence>MSLDAAIARISQIQSMIEPLNGAASANAARPVQQTTATNAPVATASAYAPNAAYPVTATTGMTSPTGVAPTSFSNVLAGTTGQLSARASGYLTPGQRTFATQLAAETGMNPQVVAAWMLAEQSGGAATSRESAGNHNWLNIGYTDSATYGASASVWSDPASAAHATAGWLKGEDTVDGYGKASAGVQSILNSAGQSPEAQVQALQRSGWASSGYPDLPGVLRMVGS</sequence>
<accession>A0ABU4HHD2</accession>
<keyword evidence="2" id="KW-1185">Reference proteome</keyword>
<organism evidence="1 2">
    <name type="scientific">Conexibacter stalactiti</name>
    <dbReference type="NCBI Taxonomy" id="1940611"/>
    <lineage>
        <taxon>Bacteria</taxon>
        <taxon>Bacillati</taxon>
        <taxon>Actinomycetota</taxon>
        <taxon>Thermoleophilia</taxon>
        <taxon>Solirubrobacterales</taxon>
        <taxon>Conexibacteraceae</taxon>
        <taxon>Conexibacter</taxon>
    </lineage>
</organism>
<reference evidence="2" key="1">
    <citation type="submission" date="2023-07" db="EMBL/GenBank/DDBJ databases">
        <title>Conexibacter stalactiti sp. nov., isolated from stalactites in a lava cave and emended description of the genus Conexibacter.</title>
        <authorList>
            <person name="Lee S.D."/>
        </authorList>
    </citation>
    <scope>NUCLEOTIDE SEQUENCE [LARGE SCALE GENOMIC DNA]</scope>
    <source>
        <strain evidence="2">KCTC 39840</strain>
    </source>
</reference>
<evidence type="ECO:0000313" key="2">
    <source>
        <dbReference type="Proteomes" id="UP001284601"/>
    </source>
</evidence>
<protein>
    <recommendedName>
        <fullName evidence="3">Mannosyl-glycoprotein endo-beta-N-acetylglucosamidase-like domain-containing protein</fullName>
    </recommendedName>
</protein>
<dbReference type="EMBL" id="JAWSTH010000001">
    <property type="protein sequence ID" value="MDW5592711.1"/>
    <property type="molecule type" value="Genomic_DNA"/>
</dbReference>
<dbReference type="RefSeq" id="WP_318594970.1">
    <property type="nucleotide sequence ID" value="NZ_JAWSTH010000001.1"/>
</dbReference>
<proteinExistence type="predicted"/>
<evidence type="ECO:0000313" key="1">
    <source>
        <dbReference type="EMBL" id="MDW5592711.1"/>
    </source>
</evidence>
<name>A0ABU4HHD2_9ACTN</name>